<dbReference type="KEGG" id="nah:F5544_20880"/>
<protein>
    <recommendedName>
        <fullName evidence="7">TVP38/TMEM64 family membrane protein</fullName>
    </recommendedName>
</protein>
<evidence type="ECO:0000256" key="1">
    <source>
        <dbReference type="ARBA" id="ARBA00004651"/>
    </source>
</evidence>
<dbReference type="InterPro" id="IPR015414">
    <property type="entry name" value="TMEM64"/>
</dbReference>
<dbReference type="EMBL" id="CP046172">
    <property type="protein sequence ID" value="QIS12039.1"/>
    <property type="molecule type" value="Genomic_DNA"/>
</dbReference>
<evidence type="ECO:0000256" key="6">
    <source>
        <dbReference type="ARBA" id="ARBA00023136"/>
    </source>
</evidence>
<feature type="domain" description="VTT" evidence="8">
    <location>
        <begin position="62"/>
        <end position="179"/>
    </location>
</feature>
<feature type="transmembrane region" description="Helical" evidence="7">
    <location>
        <begin position="156"/>
        <end position="177"/>
    </location>
</feature>
<evidence type="ECO:0000256" key="3">
    <source>
        <dbReference type="ARBA" id="ARBA00022475"/>
    </source>
</evidence>
<reference evidence="9 10" key="1">
    <citation type="journal article" date="2019" name="ACS Chem. Biol.">
        <title>Identification and Mobilization of a Cryptic Antibiotic Biosynthesis Gene Locus from a Human-Pathogenic Nocardia Isolate.</title>
        <authorList>
            <person name="Herisse M."/>
            <person name="Ishida K."/>
            <person name="Porter J.L."/>
            <person name="Howden B."/>
            <person name="Hertweck C."/>
            <person name="Stinear T.P."/>
            <person name="Pidot S.J."/>
        </authorList>
    </citation>
    <scope>NUCLEOTIDE SEQUENCE [LARGE SCALE GENOMIC DNA]</scope>
    <source>
        <strain evidence="9 10">AUSMDU00012717</strain>
    </source>
</reference>
<keyword evidence="10" id="KW-1185">Reference proteome</keyword>
<feature type="transmembrane region" description="Helical" evidence="7">
    <location>
        <begin position="12"/>
        <end position="29"/>
    </location>
</feature>
<evidence type="ECO:0000256" key="2">
    <source>
        <dbReference type="ARBA" id="ARBA00008640"/>
    </source>
</evidence>
<feature type="transmembrane region" description="Helical" evidence="7">
    <location>
        <begin position="189"/>
        <end position="206"/>
    </location>
</feature>
<comment type="subcellular location">
    <subcellularLocation>
        <location evidence="1 7">Cell membrane</location>
        <topology evidence="1 7">Multi-pass membrane protein</topology>
    </subcellularLocation>
</comment>
<organism evidence="9 10">
    <name type="scientific">Nocardia arthritidis</name>
    <dbReference type="NCBI Taxonomy" id="228602"/>
    <lineage>
        <taxon>Bacteria</taxon>
        <taxon>Bacillati</taxon>
        <taxon>Actinomycetota</taxon>
        <taxon>Actinomycetes</taxon>
        <taxon>Mycobacteriales</taxon>
        <taxon>Nocardiaceae</taxon>
        <taxon>Nocardia</taxon>
    </lineage>
</organism>
<comment type="similarity">
    <text evidence="2 7">Belongs to the TVP38/TMEM64 family.</text>
</comment>
<evidence type="ECO:0000256" key="5">
    <source>
        <dbReference type="ARBA" id="ARBA00022989"/>
    </source>
</evidence>
<keyword evidence="5 7" id="KW-1133">Transmembrane helix</keyword>
<dbReference type="InterPro" id="IPR032816">
    <property type="entry name" value="VTT_dom"/>
</dbReference>
<dbReference type="GO" id="GO:0005886">
    <property type="term" value="C:plasma membrane"/>
    <property type="evidence" value="ECO:0007669"/>
    <property type="project" value="UniProtKB-SubCell"/>
</dbReference>
<proteinExistence type="inferred from homology"/>
<keyword evidence="6 7" id="KW-0472">Membrane</keyword>
<dbReference type="Proteomes" id="UP000503540">
    <property type="component" value="Chromosome"/>
</dbReference>
<dbReference type="AlphaFoldDB" id="A0A6G9YFN9"/>
<accession>A0A6G9YFN9</accession>
<keyword evidence="4 7" id="KW-0812">Transmembrane</keyword>
<dbReference type="PANTHER" id="PTHR12677">
    <property type="entry name" value="GOLGI APPARATUS MEMBRANE PROTEIN TVP38-RELATED"/>
    <property type="match status" value="1"/>
</dbReference>
<dbReference type="RefSeq" id="WP_167474777.1">
    <property type="nucleotide sequence ID" value="NZ_CP046172.1"/>
</dbReference>
<feature type="transmembrane region" description="Helical" evidence="7">
    <location>
        <begin position="74"/>
        <end position="102"/>
    </location>
</feature>
<gene>
    <name evidence="9" type="ORF">F5544_20880</name>
</gene>
<evidence type="ECO:0000313" key="9">
    <source>
        <dbReference type="EMBL" id="QIS12039.1"/>
    </source>
</evidence>
<dbReference type="Pfam" id="PF09335">
    <property type="entry name" value="VTT_dom"/>
    <property type="match status" value="1"/>
</dbReference>
<sequence>MQRLLRNPRTVALLAGGVALFVVALLVPLPGPHRIQEWAHAVGPSFVLLFFIAHVLVTMAPFPRTVFTLSAGLLFGPWLGIFIAVGATTVSAVLTLLLIRALDRDRVRGRLTHPAVHAINRRLAMRGWLAVGSLRLISFAPFSVVNYCSALSAVRFTPYLVATVVGILPGTVGTVLLGDGLTGHVSTTSLVVTVTCLAVGLVGLLVDMRWRVPESDHSVDGEFGRHGDHVDHRAVAQHGDRQ</sequence>
<name>A0A6G9YFN9_9NOCA</name>
<evidence type="ECO:0000256" key="7">
    <source>
        <dbReference type="RuleBase" id="RU366058"/>
    </source>
</evidence>
<keyword evidence="3 7" id="KW-1003">Cell membrane</keyword>
<dbReference type="PANTHER" id="PTHR12677:SF59">
    <property type="entry name" value="GOLGI APPARATUS MEMBRANE PROTEIN TVP38-RELATED"/>
    <property type="match status" value="1"/>
</dbReference>
<feature type="transmembrane region" description="Helical" evidence="7">
    <location>
        <begin position="41"/>
        <end position="62"/>
    </location>
</feature>
<evidence type="ECO:0000313" key="10">
    <source>
        <dbReference type="Proteomes" id="UP000503540"/>
    </source>
</evidence>
<evidence type="ECO:0000256" key="4">
    <source>
        <dbReference type="ARBA" id="ARBA00022692"/>
    </source>
</evidence>
<evidence type="ECO:0000259" key="8">
    <source>
        <dbReference type="Pfam" id="PF09335"/>
    </source>
</evidence>